<reference evidence="2" key="1">
    <citation type="submission" date="2022-12" db="EMBL/GenBank/DDBJ databases">
        <authorList>
            <person name="Webb A."/>
        </authorList>
    </citation>
    <scope>NUCLEOTIDE SEQUENCE</scope>
    <source>
        <strain evidence="2">Pf2</strain>
    </source>
</reference>
<evidence type="ECO:0000313" key="2">
    <source>
        <dbReference type="EMBL" id="CAI5717951.1"/>
    </source>
</evidence>
<dbReference type="InterPro" id="IPR054722">
    <property type="entry name" value="PolX-like_BBD"/>
</dbReference>
<feature type="domain" description="Retrovirus-related Pol polyprotein from transposon TNT 1-94-like beta-barrel" evidence="1">
    <location>
        <begin position="52"/>
        <end position="124"/>
    </location>
</feature>
<accession>A0AAV0TA11</accession>
<evidence type="ECO:0000313" key="3">
    <source>
        <dbReference type="Proteomes" id="UP001159659"/>
    </source>
</evidence>
<comment type="caution">
    <text evidence="2">The sequence shown here is derived from an EMBL/GenBank/DDBJ whole genome shotgun (WGS) entry which is preliminary data.</text>
</comment>
<dbReference type="AlphaFoldDB" id="A0AAV0TA11"/>
<name>A0AAV0TA11_9STRA</name>
<evidence type="ECO:0000259" key="1">
    <source>
        <dbReference type="Pfam" id="PF22936"/>
    </source>
</evidence>
<dbReference type="Pfam" id="PF22936">
    <property type="entry name" value="Pol_BBD"/>
    <property type="match status" value="1"/>
</dbReference>
<dbReference type="Proteomes" id="UP001159659">
    <property type="component" value="Unassembled WGS sequence"/>
</dbReference>
<sequence length="127" mass="13741">MMSPAPSTNRSSEECIDHVSSLDSPTPNAFIGAEAYIVLQLPDAMLPTSTKWLIDSGANHHFTNNVAAIITPTPIFLLVRVANGFVLQAVSIGSVLLKTITNGTFTRFVVTDVHYVPAMPRKLLFNS</sequence>
<dbReference type="EMBL" id="CANTFK010000580">
    <property type="protein sequence ID" value="CAI5717951.1"/>
    <property type="molecule type" value="Genomic_DNA"/>
</dbReference>
<gene>
    <name evidence="2" type="ORF">PFR002_LOCUS3547</name>
</gene>
<protein>
    <recommendedName>
        <fullName evidence="1">Retrovirus-related Pol polyprotein from transposon TNT 1-94-like beta-barrel domain-containing protein</fullName>
    </recommendedName>
</protein>
<organism evidence="2 3">
    <name type="scientific">Peronospora farinosa</name>
    <dbReference type="NCBI Taxonomy" id="134698"/>
    <lineage>
        <taxon>Eukaryota</taxon>
        <taxon>Sar</taxon>
        <taxon>Stramenopiles</taxon>
        <taxon>Oomycota</taxon>
        <taxon>Peronosporomycetes</taxon>
        <taxon>Peronosporales</taxon>
        <taxon>Peronosporaceae</taxon>
        <taxon>Peronospora</taxon>
    </lineage>
</organism>
<proteinExistence type="predicted"/>